<name>A0ABW3IXS8_9RHOB</name>
<dbReference type="SMART" id="SM00388">
    <property type="entry name" value="HisKA"/>
    <property type="match status" value="1"/>
</dbReference>
<evidence type="ECO:0000256" key="6">
    <source>
        <dbReference type="SAM" id="Coils"/>
    </source>
</evidence>
<dbReference type="InterPro" id="IPR003661">
    <property type="entry name" value="HisK_dim/P_dom"/>
</dbReference>
<evidence type="ECO:0000256" key="5">
    <source>
        <dbReference type="PROSITE-ProRule" id="PRU00169"/>
    </source>
</evidence>
<evidence type="ECO:0000256" key="2">
    <source>
        <dbReference type="ARBA" id="ARBA00012438"/>
    </source>
</evidence>
<dbReference type="InterPro" id="IPR036097">
    <property type="entry name" value="HisK_dim/P_sf"/>
</dbReference>
<feature type="domain" description="Response regulatory" evidence="9">
    <location>
        <begin position="620"/>
        <end position="737"/>
    </location>
</feature>
<organism evidence="10 11">
    <name type="scientific">Tropicimonas aquimaris</name>
    <dbReference type="NCBI Taxonomy" id="914152"/>
    <lineage>
        <taxon>Bacteria</taxon>
        <taxon>Pseudomonadati</taxon>
        <taxon>Pseudomonadota</taxon>
        <taxon>Alphaproteobacteria</taxon>
        <taxon>Rhodobacterales</taxon>
        <taxon>Roseobacteraceae</taxon>
        <taxon>Tropicimonas</taxon>
    </lineage>
</organism>
<dbReference type="Gene3D" id="3.30.450.20">
    <property type="entry name" value="PAS domain"/>
    <property type="match status" value="1"/>
</dbReference>
<dbReference type="Proteomes" id="UP001597108">
    <property type="component" value="Unassembled WGS sequence"/>
</dbReference>
<feature type="domain" description="Response regulatory" evidence="9">
    <location>
        <begin position="461"/>
        <end position="575"/>
    </location>
</feature>
<evidence type="ECO:0000256" key="7">
    <source>
        <dbReference type="SAM" id="MobiDB-lite"/>
    </source>
</evidence>
<evidence type="ECO:0000313" key="10">
    <source>
        <dbReference type="EMBL" id="MFD0982337.1"/>
    </source>
</evidence>
<dbReference type="InterPro" id="IPR001789">
    <property type="entry name" value="Sig_transdc_resp-reg_receiver"/>
</dbReference>
<feature type="modified residue" description="4-aspartylphosphate" evidence="5">
    <location>
        <position position="669"/>
    </location>
</feature>
<gene>
    <name evidence="10" type="ORF">ACFQ2S_22105</name>
</gene>
<accession>A0ABW3IXS8</accession>
<dbReference type="SUPFAM" id="SSF55874">
    <property type="entry name" value="ATPase domain of HSP90 chaperone/DNA topoisomerase II/histidine kinase"/>
    <property type="match status" value="1"/>
</dbReference>
<dbReference type="CDD" id="cd16922">
    <property type="entry name" value="HATPase_EvgS-ArcB-TorS-like"/>
    <property type="match status" value="1"/>
</dbReference>
<feature type="coiled-coil region" evidence="6">
    <location>
        <begin position="39"/>
        <end position="80"/>
    </location>
</feature>
<dbReference type="CDD" id="cd00082">
    <property type="entry name" value="HisKA"/>
    <property type="match status" value="1"/>
</dbReference>
<dbReference type="PANTHER" id="PTHR45339">
    <property type="entry name" value="HYBRID SIGNAL TRANSDUCTION HISTIDINE KINASE J"/>
    <property type="match status" value="1"/>
</dbReference>
<dbReference type="Gene3D" id="3.40.50.2300">
    <property type="match status" value="2"/>
</dbReference>
<feature type="modified residue" description="4-aspartylphosphate" evidence="5">
    <location>
        <position position="511"/>
    </location>
</feature>
<proteinExistence type="predicted"/>
<reference evidence="11" key="1">
    <citation type="journal article" date="2019" name="Int. J. Syst. Evol. Microbiol.">
        <title>The Global Catalogue of Microorganisms (GCM) 10K type strain sequencing project: providing services to taxonomists for standard genome sequencing and annotation.</title>
        <authorList>
            <consortium name="The Broad Institute Genomics Platform"/>
            <consortium name="The Broad Institute Genome Sequencing Center for Infectious Disease"/>
            <person name="Wu L."/>
            <person name="Ma J."/>
        </authorList>
    </citation>
    <scope>NUCLEOTIDE SEQUENCE [LARGE SCALE GENOMIC DNA]</scope>
    <source>
        <strain evidence="11">CCUG 60524</strain>
    </source>
</reference>
<dbReference type="PRINTS" id="PR00344">
    <property type="entry name" value="BCTRLSENSOR"/>
</dbReference>
<dbReference type="RefSeq" id="WP_386078124.1">
    <property type="nucleotide sequence ID" value="NZ_JBHTJT010000051.1"/>
</dbReference>
<dbReference type="Gene3D" id="3.30.565.10">
    <property type="entry name" value="Histidine kinase-like ATPase, C-terminal domain"/>
    <property type="match status" value="1"/>
</dbReference>
<evidence type="ECO:0000259" key="9">
    <source>
        <dbReference type="PROSITE" id="PS50110"/>
    </source>
</evidence>
<dbReference type="SMART" id="SM00387">
    <property type="entry name" value="HATPase_c"/>
    <property type="match status" value="1"/>
</dbReference>
<dbReference type="Gene3D" id="1.10.287.130">
    <property type="match status" value="1"/>
</dbReference>
<keyword evidence="4" id="KW-0902">Two-component regulatory system</keyword>
<feature type="domain" description="Histidine kinase" evidence="8">
    <location>
        <begin position="222"/>
        <end position="443"/>
    </location>
</feature>
<evidence type="ECO:0000256" key="3">
    <source>
        <dbReference type="ARBA" id="ARBA00022553"/>
    </source>
</evidence>
<dbReference type="EMBL" id="JBHTJT010000051">
    <property type="protein sequence ID" value="MFD0982337.1"/>
    <property type="molecule type" value="Genomic_DNA"/>
</dbReference>
<dbReference type="SMART" id="SM00448">
    <property type="entry name" value="REC"/>
    <property type="match status" value="2"/>
</dbReference>
<dbReference type="Pfam" id="PF02518">
    <property type="entry name" value="HATPase_c"/>
    <property type="match status" value="1"/>
</dbReference>
<evidence type="ECO:0000256" key="1">
    <source>
        <dbReference type="ARBA" id="ARBA00000085"/>
    </source>
</evidence>
<dbReference type="SUPFAM" id="SSF47384">
    <property type="entry name" value="Homodimeric domain of signal transducing histidine kinase"/>
    <property type="match status" value="1"/>
</dbReference>
<dbReference type="PROSITE" id="PS50110">
    <property type="entry name" value="RESPONSE_REGULATORY"/>
    <property type="match status" value="2"/>
</dbReference>
<evidence type="ECO:0000259" key="8">
    <source>
        <dbReference type="PROSITE" id="PS50109"/>
    </source>
</evidence>
<dbReference type="SUPFAM" id="SSF52172">
    <property type="entry name" value="CheY-like"/>
    <property type="match status" value="2"/>
</dbReference>
<comment type="catalytic activity">
    <reaction evidence="1">
        <text>ATP + protein L-histidine = ADP + protein N-phospho-L-histidine.</text>
        <dbReference type="EC" id="2.7.13.3"/>
    </reaction>
</comment>
<dbReference type="Pfam" id="PF00072">
    <property type="entry name" value="Response_reg"/>
    <property type="match status" value="1"/>
</dbReference>
<dbReference type="InterPro" id="IPR005467">
    <property type="entry name" value="His_kinase_dom"/>
</dbReference>
<dbReference type="Pfam" id="PF12860">
    <property type="entry name" value="PAS_7"/>
    <property type="match status" value="1"/>
</dbReference>
<comment type="caution">
    <text evidence="10">The sequence shown here is derived from an EMBL/GenBank/DDBJ whole genome shotgun (WGS) entry which is preliminary data.</text>
</comment>
<keyword evidence="3 5" id="KW-0597">Phosphoprotein</keyword>
<dbReference type="EC" id="2.7.13.3" evidence="2"/>
<dbReference type="Pfam" id="PF00512">
    <property type="entry name" value="HisKA"/>
    <property type="match status" value="1"/>
</dbReference>
<evidence type="ECO:0000313" key="11">
    <source>
        <dbReference type="Proteomes" id="UP001597108"/>
    </source>
</evidence>
<dbReference type="InterPro" id="IPR004358">
    <property type="entry name" value="Sig_transdc_His_kin-like_C"/>
</dbReference>
<sequence length="753" mass="82932">MNITERLAAERRGRLAAERLLELKSRELFEANRKLSQHALELSGQIVEQREEAAELKDRNVRAEADLRRAEAQVGIVERRLWDSVETIADGFAVFDAQDRLIAANRAWLSLFDHADLIQPGLSYLELLRFATEQGIVDIGDAAPSEWIGAMLDRWDAVPVSEVTVKLWNGRHYRMLDRRSRDGDMVCLALDVTATIAREAELREARARAEAASRAKSAFLANMSHELRTPMNGVVAMTDLLLEGDMDEEQRLYLRTIRSSGDALLAIINDVLDFSRIEADQMAFRPESFDMERMLHEVLTLVAPLAREKGLDLHVDYDLFLPTRLIGDPGRIRQVLTNLIGNAVKFTDEGHVLIRVVGMEAADNTWQIHLTVEDTGIGIDPDMQEHIFASFAQVEQDRNRSFEGTGLGLAISREIVARMGGQIWVESEKGKGACFGFRVTLPGAEQRHPAPRGLNPGEVRAMMVGSGEDLDQVILSRQLRQLGLEVRQVDTGAKAMQALRTEALPQIVLIDERLPDLLGLDLAAAMREAGLHSATVLLCADPHHAAATAGQESVDATLVRPILRSALFDTLTRLAARQEPSPITHVPPSGLPAAGSNTPGKTQADPGATPLHPVQPPRMRVLAAEDNRTNQFVFRKIVKELDIDLAFAGTGREAVDLFRSFAPDLVFMDISMPEMDGKEATRRIRAQEAAGTRIPIIALTAHALAGDREEILAAGLDSYLTKPLRKSEIVEAILAGCPESCRPPLEALPAAVE</sequence>
<feature type="region of interest" description="Disordered" evidence="7">
    <location>
        <begin position="578"/>
        <end position="615"/>
    </location>
</feature>
<dbReference type="PANTHER" id="PTHR45339:SF1">
    <property type="entry name" value="HYBRID SIGNAL TRANSDUCTION HISTIDINE KINASE J"/>
    <property type="match status" value="1"/>
</dbReference>
<dbReference type="CDD" id="cd17546">
    <property type="entry name" value="REC_hyHK_CKI1_RcsC-like"/>
    <property type="match status" value="1"/>
</dbReference>
<dbReference type="InterPro" id="IPR003594">
    <property type="entry name" value="HATPase_dom"/>
</dbReference>
<protein>
    <recommendedName>
        <fullName evidence="2">histidine kinase</fullName>
        <ecNumber evidence="2">2.7.13.3</ecNumber>
    </recommendedName>
</protein>
<keyword evidence="11" id="KW-1185">Reference proteome</keyword>
<evidence type="ECO:0000256" key="4">
    <source>
        <dbReference type="ARBA" id="ARBA00023012"/>
    </source>
</evidence>
<keyword evidence="6" id="KW-0175">Coiled coil</keyword>
<dbReference type="PROSITE" id="PS50109">
    <property type="entry name" value="HIS_KIN"/>
    <property type="match status" value="1"/>
</dbReference>
<dbReference type="InterPro" id="IPR036890">
    <property type="entry name" value="HATPase_C_sf"/>
</dbReference>
<dbReference type="InterPro" id="IPR011006">
    <property type="entry name" value="CheY-like_superfamily"/>
</dbReference>